<dbReference type="GO" id="GO:0008237">
    <property type="term" value="F:metallopeptidase activity"/>
    <property type="evidence" value="ECO:0007669"/>
    <property type="project" value="UniProtKB-KW"/>
</dbReference>
<keyword evidence="3" id="KW-0378">Hydrolase</keyword>
<protein>
    <submittedName>
        <fullName evidence="3">CPBP family intramembrane metalloprotease</fullName>
    </submittedName>
</protein>
<feature type="transmembrane region" description="Helical" evidence="1">
    <location>
        <begin position="206"/>
        <end position="229"/>
    </location>
</feature>
<reference evidence="3 4" key="1">
    <citation type="submission" date="2020-04" db="EMBL/GenBank/DDBJ databases">
        <authorList>
            <person name="Hitch T.C.A."/>
            <person name="Wylensek D."/>
            <person name="Clavel T."/>
        </authorList>
    </citation>
    <scope>NUCLEOTIDE SEQUENCE [LARGE SCALE GENOMIC DNA]</scope>
    <source>
        <strain evidence="3 4">105184</strain>
    </source>
</reference>
<dbReference type="GO" id="GO:0006508">
    <property type="term" value="P:proteolysis"/>
    <property type="evidence" value="ECO:0007669"/>
    <property type="project" value="UniProtKB-KW"/>
</dbReference>
<dbReference type="GO" id="GO:0004175">
    <property type="term" value="F:endopeptidase activity"/>
    <property type="evidence" value="ECO:0007669"/>
    <property type="project" value="UniProtKB-ARBA"/>
</dbReference>
<evidence type="ECO:0000313" key="3">
    <source>
        <dbReference type="EMBL" id="NMF25192.1"/>
    </source>
</evidence>
<evidence type="ECO:0000259" key="2">
    <source>
        <dbReference type="Pfam" id="PF02517"/>
    </source>
</evidence>
<feature type="transmembrane region" description="Helical" evidence="1">
    <location>
        <begin position="181"/>
        <end position="199"/>
    </location>
</feature>
<dbReference type="PANTHER" id="PTHR39430:SF1">
    <property type="entry name" value="PROTEASE"/>
    <property type="match status" value="1"/>
</dbReference>
<dbReference type="PANTHER" id="PTHR39430">
    <property type="entry name" value="MEMBRANE-ASSOCIATED PROTEASE-RELATED"/>
    <property type="match status" value="1"/>
</dbReference>
<proteinExistence type="predicted"/>
<feature type="domain" description="CAAX prenyl protease 2/Lysostaphin resistance protein A-like" evidence="2">
    <location>
        <begin position="126"/>
        <end position="218"/>
    </location>
</feature>
<feature type="transmembrane region" description="Helical" evidence="1">
    <location>
        <begin position="51"/>
        <end position="75"/>
    </location>
</feature>
<dbReference type="AlphaFoldDB" id="A0A7X9T9P0"/>
<accession>A0A7X9T9P0</accession>
<keyword evidence="1" id="KW-0812">Transmembrane</keyword>
<keyword evidence="1" id="KW-1133">Transmembrane helix</keyword>
<keyword evidence="1" id="KW-0472">Membrane</keyword>
<feature type="transmembrane region" description="Helical" evidence="1">
    <location>
        <begin position="96"/>
        <end position="116"/>
    </location>
</feature>
<evidence type="ECO:0000313" key="4">
    <source>
        <dbReference type="Proteomes" id="UP000565613"/>
    </source>
</evidence>
<dbReference type="EMBL" id="JABAGR010000001">
    <property type="protein sequence ID" value="NMF25192.1"/>
    <property type="molecule type" value="Genomic_DNA"/>
</dbReference>
<dbReference type="Proteomes" id="UP000565613">
    <property type="component" value="Unassembled WGS sequence"/>
</dbReference>
<gene>
    <name evidence="3" type="ORF">HF885_01860</name>
</gene>
<comment type="caution">
    <text evidence="3">The sequence shown here is derived from an EMBL/GenBank/DDBJ whole genome shotgun (WGS) entry which is preliminary data.</text>
</comment>
<feature type="transmembrane region" description="Helical" evidence="1">
    <location>
        <begin position="255"/>
        <end position="274"/>
    </location>
</feature>
<name>A0A7X9T9P0_9ACTN</name>
<organism evidence="3 4">
    <name type="scientific">Parafannyhessea umbonata</name>
    <dbReference type="NCBI Taxonomy" id="604330"/>
    <lineage>
        <taxon>Bacteria</taxon>
        <taxon>Bacillati</taxon>
        <taxon>Actinomycetota</taxon>
        <taxon>Coriobacteriia</taxon>
        <taxon>Coriobacteriales</taxon>
        <taxon>Atopobiaceae</taxon>
        <taxon>Parafannyhessea</taxon>
    </lineage>
</organism>
<dbReference type="GO" id="GO:0080120">
    <property type="term" value="P:CAAX-box protein maturation"/>
    <property type="evidence" value="ECO:0007669"/>
    <property type="project" value="UniProtKB-ARBA"/>
</dbReference>
<dbReference type="RefSeq" id="WP_170103259.1">
    <property type="nucleotide sequence ID" value="NZ_JABAGR010000001.1"/>
</dbReference>
<evidence type="ECO:0000256" key="1">
    <source>
        <dbReference type="SAM" id="Phobius"/>
    </source>
</evidence>
<sequence length="292" mass="31554">MAESDRLDNKTLSSHRPTELKRYTITFLKVAAFFMGWALTTAITIPTKNPAVWRFFAELTPMLSMVLLTVVFVLIEKRKVAVPIREHAGKGVLVGLIVGSVWIGLAAAVLLATHQLTIVGANMIQMPWLWMLSAFVNVVMQELLARGYIYQLLKTNCNLPVAVVVSTALFTLMHGGAFEAGLLPVANVVSMCLFTTALYEAEGTLLAPIMAHAIWNIVGGVILGGVSLADDYPSLFNMTPSANTLLSGGSCKIEGSVVVLVLNVALTLAFAIAARRSKDRRRVAQAETGRAR</sequence>
<feature type="transmembrane region" description="Helical" evidence="1">
    <location>
        <begin position="128"/>
        <end position="145"/>
    </location>
</feature>
<keyword evidence="3" id="KW-0645">Protease</keyword>
<dbReference type="Pfam" id="PF02517">
    <property type="entry name" value="Rce1-like"/>
    <property type="match status" value="1"/>
</dbReference>
<keyword evidence="3" id="KW-0482">Metalloprotease</keyword>
<feature type="transmembrane region" description="Helical" evidence="1">
    <location>
        <begin position="157"/>
        <end position="175"/>
    </location>
</feature>
<dbReference type="InterPro" id="IPR003675">
    <property type="entry name" value="Rce1/LyrA-like_dom"/>
</dbReference>
<feature type="transmembrane region" description="Helical" evidence="1">
    <location>
        <begin position="23"/>
        <end position="45"/>
    </location>
</feature>